<dbReference type="CDD" id="cd17536">
    <property type="entry name" value="REC_YesN-like"/>
    <property type="match status" value="1"/>
</dbReference>
<keyword evidence="15" id="KW-1185">Reference proteome</keyword>
<dbReference type="SUPFAM" id="SSF52172">
    <property type="entry name" value="CheY-like"/>
    <property type="match status" value="1"/>
</dbReference>
<dbReference type="GO" id="GO:0043565">
    <property type="term" value="F:sequence-specific DNA binding"/>
    <property type="evidence" value="ECO:0007669"/>
    <property type="project" value="InterPro"/>
</dbReference>
<dbReference type="InterPro" id="IPR051552">
    <property type="entry name" value="HptR"/>
</dbReference>
<evidence type="ECO:0000259" key="12">
    <source>
        <dbReference type="PROSITE" id="PS50110"/>
    </source>
</evidence>
<gene>
    <name evidence="13" type="ORF">C8E03_101317</name>
    <name evidence="14" type="ORF">CG710_001715</name>
</gene>
<keyword evidence="3" id="KW-0963">Cytoplasm</keyword>
<dbReference type="Pfam" id="PF00072">
    <property type="entry name" value="Response_reg"/>
    <property type="match status" value="1"/>
</dbReference>
<accession>A0A255I4S0</accession>
<proteinExistence type="predicted"/>
<evidence type="ECO:0000256" key="9">
    <source>
        <dbReference type="ARBA" id="ARBA00024867"/>
    </source>
</evidence>
<dbReference type="InterPro" id="IPR011006">
    <property type="entry name" value="CheY-like_superfamily"/>
</dbReference>
<comment type="subcellular location">
    <subcellularLocation>
        <location evidence="1">Cytoplasm</location>
    </subcellularLocation>
</comment>
<reference evidence="13 16" key="2">
    <citation type="submission" date="2018-05" db="EMBL/GenBank/DDBJ databases">
        <title>Genomic Encyclopedia of Type Strains, Phase IV (KMG-IV): sequencing the most valuable type-strain genomes for metagenomic binning, comparative biology and taxonomic classification.</title>
        <authorList>
            <person name="Goeker M."/>
        </authorList>
    </citation>
    <scope>NUCLEOTIDE SEQUENCE [LARGE SCALE GENOMIC DNA]</scope>
    <source>
        <strain evidence="13 16">DSM 28816</strain>
    </source>
</reference>
<dbReference type="InterPro" id="IPR018060">
    <property type="entry name" value="HTH_AraC"/>
</dbReference>
<dbReference type="PROSITE" id="PS01124">
    <property type="entry name" value="HTH_ARAC_FAMILY_2"/>
    <property type="match status" value="1"/>
</dbReference>
<dbReference type="GO" id="GO:0003700">
    <property type="term" value="F:DNA-binding transcription factor activity"/>
    <property type="evidence" value="ECO:0007669"/>
    <property type="project" value="InterPro"/>
</dbReference>
<dbReference type="EMBL" id="NOKA02000001">
    <property type="protein sequence ID" value="RDY33265.1"/>
    <property type="molecule type" value="Genomic_DNA"/>
</dbReference>
<evidence type="ECO:0000256" key="5">
    <source>
        <dbReference type="ARBA" id="ARBA00023012"/>
    </source>
</evidence>
<dbReference type="Proteomes" id="UP000247523">
    <property type="component" value="Unassembled WGS sequence"/>
</dbReference>
<dbReference type="Gene3D" id="1.10.10.60">
    <property type="entry name" value="Homeodomain-like"/>
    <property type="match status" value="2"/>
</dbReference>
<name>A0A255I4S0_9FIRM</name>
<evidence type="ECO:0000313" key="13">
    <source>
        <dbReference type="EMBL" id="PXV95687.1"/>
    </source>
</evidence>
<evidence type="ECO:0000256" key="4">
    <source>
        <dbReference type="ARBA" id="ARBA00022553"/>
    </source>
</evidence>
<feature type="domain" description="Response regulatory" evidence="12">
    <location>
        <begin position="3"/>
        <end position="120"/>
    </location>
</feature>
<evidence type="ECO:0000256" key="2">
    <source>
        <dbReference type="ARBA" id="ARBA00018672"/>
    </source>
</evidence>
<protein>
    <recommendedName>
        <fullName evidence="2">Stage 0 sporulation protein A homolog</fullName>
    </recommendedName>
</protein>
<dbReference type="Proteomes" id="UP000216411">
    <property type="component" value="Unassembled WGS sequence"/>
</dbReference>
<dbReference type="RefSeq" id="WP_094379808.1">
    <property type="nucleotide sequence ID" value="NZ_NOKA02000001.1"/>
</dbReference>
<reference evidence="14 15" key="1">
    <citation type="journal article" date="2017" name="Genome Announc.">
        <title>Draft Genome Sequence of a Sporulating and Motile Strain of Lachnotalea glycerini Isolated from Water in Quebec City, Canada.</title>
        <authorList>
            <person name="Maheux A.F."/>
            <person name="Boudreau D.K."/>
            <person name="Berube E."/>
            <person name="Boissinot M."/>
            <person name="Raymond F."/>
            <person name="Brodeur S."/>
            <person name="Corbeil J."/>
            <person name="Isabel S."/>
            <person name="Omar R.F."/>
            <person name="Bergeron M.G."/>
        </authorList>
    </citation>
    <scope>NUCLEOTIDE SEQUENCE [LARGE SCALE GENOMIC DNA]</scope>
    <source>
        <strain evidence="14 15">CCRI-19302</strain>
    </source>
</reference>
<keyword evidence="7" id="KW-0238">DNA-binding</keyword>
<reference evidence="14" key="3">
    <citation type="submission" date="2018-07" db="EMBL/GenBank/DDBJ databases">
        <authorList>
            <person name="Quirk P.G."/>
            <person name="Krulwich T.A."/>
        </authorList>
    </citation>
    <scope>NUCLEOTIDE SEQUENCE</scope>
    <source>
        <strain evidence="14">CCRI-19302</strain>
    </source>
</reference>
<dbReference type="InterPro" id="IPR001789">
    <property type="entry name" value="Sig_transdc_resp-reg_receiver"/>
</dbReference>
<feature type="domain" description="HTH araC/xylS-type" evidence="11">
    <location>
        <begin position="146"/>
        <end position="244"/>
    </location>
</feature>
<dbReference type="Gene3D" id="3.40.50.2300">
    <property type="match status" value="1"/>
</dbReference>
<dbReference type="GO" id="GO:0000160">
    <property type="term" value="P:phosphorelay signal transduction system"/>
    <property type="evidence" value="ECO:0007669"/>
    <property type="project" value="UniProtKB-KW"/>
</dbReference>
<evidence type="ECO:0000313" key="15">
    <source>
        <dbReference type="Proteomes" id="UP000216411"/>
    </source>
</evidence>
<dbReference type="SUPFAM" id="SSF46689">
    <property type="entry name" value="Homeodomain-like"/>
    <property type="match status" value="1"/>
</dbReference>
<evidence type="ECO:0000256" key="8">
    <source>
        <dbReference type="ARBA" id="ARBA00023163"/>
    </source>
</evidence>
<evidence type="ECO:0000256" key="10">
    <source>
        <dbReference type="PROSITE-ProRule" id="PRU00169"/>
    </source>
</evidence>
<dbReference type="OrthoDB" id="1769137at2"/>
<comment type="function">
    <text evidence="9">May play the central regulatory role in sporulation. It may be an element of the effector pathway responsible for the activation of sporulation genes in response to nutritional stress. Spo0A may act in concert with spo0H (a sigma factor) to control the expression of some genes that are critical to the sporulation process.</text>
</comment>
<evidence type="ECO:0000256" key="7">
    <source>
        <dbReference type="ARBA" id="ARBA00023125"/>
    </source>
</evidence>
<comment type="caution">
    <text evidence="13">The sequence shown here is derived from an EMBL/GenBank/DDBJ whole genome shotgun (WGS) entry which is preliminary data.</text>
</comment>
<dbReference type="SMART" id="SM00342">
    <property type="entry name" value="HTH_ARAC"/>
    <property type="match status" value="1"/>
</dbReference>
<keyword evidence="4 10" id="KW-0597">Phosphoprotein</keyword>
<evidence type="ECO:0000313" key="14">
    <source>
        <dbReference type="EMBL" id="RDY33265.1"/>
    </source>
</evidence>
<keyword evidence="5" id="KW-0902">Two-component regulatory system</keyword>
<evidence type="ECO:0000256" key="3">
    <source>
        <dbReference type="ARBA" id="ARBA00022490"/>
    </source>
</evidence>
<dbReference type="GO" id="GO:0005737">
    <property type="term" value="C:cytoplasm"/>
    <property type="evidence" value="ECO:0007669"/>
    <property type="project" value="UniProtKB-SubCell"/>
</dbReference>
<dbReference type="PANTHER" id="PTHR42713:SF3">
    <property type="entry name" value="TRANSCRIPTIONAL REGULATORY PROTEIN HPTR"/>
    <property type="match status" value="1"/>
</dbReference>
<keyword evidence="8" id="KW-0804">Transcription</keyword>
<dbReference type="SMART" id="SM00448">
    <property type="entry name" value="REC"/>
    <property type="match status" value="1"/>
</dbReference>
<dbReference type="InterPro" id="IPR009057">
    <property type="entry name" value="Homeodomain-like_sf"/>
</dbReference>
<evidence type="ECO:0000256" key="1">
    <source>
        <dbReference type="ARBA" id="ARBA00004496"/>
    </source>
</evidence>
<dbReference type="PROSITE" id="PS50110">
    <property type="entry name" value="RESPONSE_REGULATORY"/>
    <property type="match status" value="1"/>
</dbReference>
<organism evidence="13 16">
    <name type="scientific">Lachnotalea glycerini</name>
    <dbReference type="NCBI Taxonomy" id="1763509"/>
    <lineage>
        <taxon>Bacteria</taxon>
        <taxon>Bacillati</taxon>
        <taxon>Bacillota</taxon>
        <taxon>Clostridia</taxon>
        <taxon>Lachnospirales</taxon>
        <taxon>Lachnospiraceae</taxon>
        <taxon>Lachnotalea</taxon>
    </lineage>
</organism>
<dbReference type="Pfam" id="PF12833">
    <property type="entry name" value="HTH_18"/>
    <property type="match status" value="1"/>
</dbReference>
<dbReference type="AlphaFoldDB" id="A0A255I4S0"/>
<dbReference type="PANTHER" id="PTHR42713">
    <property type="entry name" value="HISTIDINE KINASE-RELATED"/>
    <property type="match status" value="1"/>
</dbReference>
<dbReference type="EMBL" id="QICS01000001">
    <property type="protein sequence ID" value="PXV95687.1"/>
    <property type="molecule type" value="Genomic_DNA"/>
</dbReference>
<sequence length="250" mass="28985">MYKVMIIDDERALRNLLKVAIKWKDFNLCVVGEAESGIEAINIIDDIQPDIIFVDIRMPFMDGIEFSKLAMKRYPNLKIIILSAFSDFEYARQCIGIGVCDYLLKPIVKSDIQKNLIKIVEQLDHDPRQTQNEINKTIFNENTNIQNIKKYIMENYANANINLTSIAQYFGFNPSYLSRMFKSETGISMIDYITSIRMEKAMQYAAKGILMYRTAKLVGIPDPNYFGKCFKKYTDYVYSDYIKQAKENGI</sequence>
<evidence type="ECO:0000259" key="11">
    <source>
        <dbReference type="PROSITE" id="PS01124"/>
    </source>
</evidence>
<keyword evidence="6" id="KW-0805">Transcription regulation</keyword>
<evidence type="ECO:0000256" key="6">
    <source>
        <dbReference type="ARBA" id="ARBA00023015"/>
    </source>
</evidence>
<feature type="modified residue" description="4-aspartylphosphate" evidence="10">
    <location>
        <position position="55"/>
    </location>
</feature>
<evidence type="ECO:0000313" key="16">
    <source>
        <dbReference type="Proteomes" id="UP000247523"/>
    </source>
</evidence>